<evidence type="ECO:0000313" key="2">
    <source>
        <dbReference type="Proteomes" id="UP001063228"/>
    </source>
</evidence>
<reference evidence="1" key="1">
    <citation type="submission" date="2021-08" db="EMBL/GenBank/DDBJ databases">
        <title>Complete genome sequence of Pseudomonas phytophila.</title>
        <authorList>
            <person name="Weir B.S."/>
            <person name="Templeton M.D."/>
            <person name="Arshed S."/>
            <person name="Andersen M.T."/>
            <person name="Jayaraman J."/>
        </authorList>
    </citation>
    <scope>NUCLEOTIDE SEQUENCE</scope>
    <source>
        <strain evidence="1">ICMP 23753</strain>
    </source>
</reference>
<evidence type="ECO:0000313" key="1">
    <source>
        <dbReference type="EMBL" id="UXZ99342.1"/>
    </source>
</evidence>
<dbReference type="Proteomes" id="UP001063228">
    <property type="component" value="Chromosome"/>
</dbReference>
<keyword evidence="2" id="KW-1185">Reference proteome</keyword>
<proteinExistence type="predicted"/>
<organism evidence="1 2">
    <name type="scientific">Pseudomonas phytophila</name>
    <dbReference type="NCBI Taxonomy" id="2867264"/>
    <lineage>
        <taxon>Bacteria</taxon>
        <taxon>Pseudomonadati</taxon>
        <taxon>Pseudomonadota</taxon>
        <taxon>Gammaproteobacteria</taxon>
        <taxon>Pseudomonadales</taxon>
        <taxon>Pseudomonadaceae</taxon>
        <taxon>Pseudomonas</taxon>
    </lineage>
</organism>
<name>A0ABY6FN14_9PSED</name>
<dbReference type="EMBL" id="CP081201">
    <property type="protein sequence ID" value="UXZ99342.1"/>
    <property type="molecule type" value="Genomic_DNA"/>
</dbReference>
<evidence type="ECO:0008006" key="3">
    <source>
        <dbReference type="Google" id="ProtNLM"/>
    </source>
</evidence>
<protein>
    <recommendedName>
        <fullName evidence="3">Lipoprotein</fullName>
    </recommendedName>
</protein>
<sequence>MLFAGCVAPPSASQSAPVQLEPLGQIIPQNTERTAMIERIIANDPTVISSHKPVLNPTQSNDSRIAMLRKELGFTLPDSYWKLYKQNLEALQFDLNHQHYAAREQYIKTYSDELNRVDSSTLQVMSTAPKTLDEKTRQQWSTRMNDRLIQYVMTSEESFKVAKQAHIDRMAAMDRQYDVCSRKADCWDAPAGK</sequence>
<gene>
    <name evidence="1" type="ORF">K3169_27935</name>
</gene>
<accession>A0ABY6FN14</accession>